<dbReference type="Gene3D" id="2.80.10.50">
    <property type="match status" value="2"/>
</dbReference>
<name>A0A7K3PL18_9ACTN</name>
<accession>A0A7K3PL18</accession>
<comment type="subcellular location">
    <subcellularLocation>
        <location evidence="2">Secreted</location>
    </subcellularLocation>
</comment>
<dbReference type="InterPro" id="IPR045032">
    <property type="entry name" value="PEL"/>
</dbReference>
<dbReference type="SUPFAM" id="SSF50370">
    <property type="entry name" value="Ricin B-like lectins"/>
    <property type="match status" value="1"/>
</dbReference>
<reference evidence="5 6" key="1">
    <citation type="submission" date="2020-01" db="EMBL/GenBank/DDBJ databases">
        <title>Insect and environment-associated Actinomycetes.</title>
        <authorList>
            <person name="Currrie C."/>
            <person name="Chevrette M."/>
            <person name="Carlson C."/>
            <person name="Stubbendieck R."/>
            <person name="Wendt-Pienkowski E."/>
        </authorList>
    </citation>
    <scope>NUCLEOTIDE SEQUENCE [LARGE SCALE GENOMIC DNA]</scope>
    <source>
        <strain evidence="5 6">SID14163</strain>
    </source>
</reference>
<dbReference type="InterPro" id="IPR011050">
    <property type="entry name" value="Pectin_lyase_fold/virulence"/>
</dbReference>
<keyword evidence="2" id="KW-0119">Carbohydrate metabolism</keyword>
<keyword evidence="1 2" id="KW-0456">Lyase</keyword>
<evidence type="ECO:0000259" key="4">
    <source>
        <dbReference type="SMART" id="SM00656"/>
    </source>
</evidence>
<dbReference type="PANTHER" id="PTHR31683">
    <property type="entry name" value="PECTATE LYASE 18-RELATED"/>
    <property type="match status" value="1"/>
</dbReference>
<dbReference type="PANTHER" id="PTHR31683:SF18">
    <property type="entry name" value="PECTATE LYASE 21-RELATED"/>
    <property type="match status" value="1"/>
</dbReference>
<comment type="caution">
    <text evidence="5">The sequence shown here is derived from an EMBL/GenBank/DDBJ whole genome shotgun (WGS) entry which is preliminary data.</text>
</comment>
<dbReference type="Gene3D" id="2.160.20.10">
    <property type="entry name" value="Single-stranded right-handed beta-helix, Pectin lyase-like"/>
    <property type="match status" value="1"/>
</dbReference>
<dbReference type="PROSITE" id="PS50231">
    <property type="entry name" value="RICIN_B_LECTIN"/>
    <property type="match status" value="1"/>
</dbReference>
<comment type="similarity">
    <text evidence="2">Belongs to the polysaccharide lyase 1 family.</text>
</comment>
<dbReference type="SMART" id="SM00656">
    <property type="entry name" value="Amb_all"/>
    <property type="match status" value="1"/>
</dbReference>
<dbReference type="InterPro" id="IPR035992">
    <property type="entry name" value="Ricin_B-like_lectins"/>
</dbReference>
<dbReference type="GO" id="GO:0030570">
    <property type="term" value="F:pectate lyase activity"/>
    <property type="evidence" value="ECO:0007669"/>
    <property type="project" value="InterPro"/>
</dbReference>
<dbReference type="CDD" id="cd00161">
    <property type="entry name" value="beta-trefoil_Ricin-like"/>
    <property type="match status" value="1"/>
</dbReference>
<dbReference type="SMART" id="SM00458">
    <property type="entry name" value="RICIN"/>
    <property type="match status" value="1"/>
</dbReference>
<evidence type="ECO:0000313" key="6">
    <source>
        <dbReference type="Proteomes" id="UP000470446"/>
    </source>
</evidence>
<dbReference type="InterPro" id="IPR002022">
    <property type="entry name" value="Pec_lyase"/>
</dbReference>
<feature type="domain" description="Ricin B lectin" evidence="3">
    <location>
        <begin position="65"/>
        <end position="203"/>
    </location>
</feature>
<protein>
    <recommendedName>
        <fullName evidence="7">Ricin B lectin domain-containing protein</fullName>
    </recommendedName>
</protein>
<evidence type="ECO:0000313" key="5">
    <source>
        <dbReference type="EMBL" id="NEB09615.1"/>
    </source>
</evidence>
<dbReference type="Proteomes" id="UP000470446">
    <property type="component" value="Unassembled WGS sequence"/>
</dbReference>
<feature type="domain" description="Pectate lyase" evidence="4">
    <location>
        <begin position="239"/>
        <end position="451"/>
    </location>
</feature>
<evidence type="ECO:0000256" key="2">
    <source>
        <dbReference type="RuleBase" id="RU361173"/>
    </source>
</evidence>
<dbReference type="Pfam" id="PF00544">
    <property type="entry name" value="Pectate_lyase_4"/>
    <property type="match status" value="1"/>
</dbReference>
<dbReference type="InterPro" id="IPR012334">
    <property type="entry name" value="Pectin_lyas_fold"/>
</dbReference>
<evidence type="ECO:0008006" key="7">
    <source>
        <dbReference type="Google" id="ProtNLM"/>
    </source>
</evidence>
<dbReference type="InterPro" id="IPR000772">
    <property type="entry name" value="Ricin_B_lectin"/>
</dbReference>
<dbReference type="GO" id="GO:0005576">
    <property type="term" value="C:extracellular region"/>
    <property type="evidence" value="ECO:0007669"/>
    <property type="project" value="UniProtKB-SubCell"/>
</dbReference>
<dbReference type="Pfam" id="PF14200">
    <property type="entry name" value="RicinB_lectin_2"/>
    <property type="match status" value="1"/>
</dbReference>
<evidence type="ECO:0000259" key="3">
    <source>
        <dbReference type="SMART" id="SM00458"/>
    </source>
</evidence>
<dbReference type="EMBL" id="JAAGMA010000313">
    <property type="protein sequence ID" value="NEB09615.1"/>
    <property type="molecule type" value="Genomic_DNA"/>
</dbReference>
<dbReference type="AlphaFoldDB" id="A0A7K3PL18"/>
<keyword evidence="2" id="KW-0624">Polysaccharide degradation</keyword>
<gene>
    <name evidence="5" type="ORF">G3I32_12185</name>
</gene>
<evidence type="ECO:0000256" key="1">
    <source>
        <dbReference type="ARBA" id="ARBA00023239"/>
    </source>
</evidence>
<keyword evidence="2" id="KW-0964">Secreted</keyword>
<dbReference type="GO" id="GO:0000272">
    <property type="term" value="P:polysaccharide catabolic process"/>
    <property type="evidence" value="ECO:0007669"/>
    <property type="project" value="UniProtKB-KW"/>
</dbReference>
<sequence length="514" mass="54767">MRSEPPVSTAHESSPSHNLRRVFGRCRPGRAAAVVSALAVVAGGTVVSVSAAGSAQAAVLPAVDTAYQLVVAKSGKCIDVPGASRDNGVGLQQWNCTSDSPWQQFRLKSAGGDVYTLAGESSGQCIDVPGGSTVSGVQVVQWPCGAGKANQQWRLVPSRAGTWQVVNVRSGLCLSDEYASTSNGTPVIQETCTHNTNKQWTFRPVAGSGGGDDGGRTWSNTADGFASTGGGTTGGAAGATVTVRTYADLVRYAAAPGPYTIKVAGAITVTPYGREIPVTSNKTLIGVGTSGEIVNGGFFLGEGTRNVIIRNLTIRDTRMAEDDPDDKDYDYDGIQMDTADHIWIDHNRIRRMNDGLIDSRKDTSYLTVSWNDLGEVNKAFGIGWTDNVTARMTIHHNWIHDTNQRNPSIDNVALAHLYNNYMQNITSYGNLSRGRSKTVIENSYYDHVANPYYPDTSAASLTQSGSVVVNSSGRQQTNGTTFDPGSYYSYSLDAAKDVPGLLKQYTGPQSNIGR</sequence>
<dbReference type="SUPFAM" id="SSF51126">
    <property type="entry name" value="Pectin lyase-like"/>
    <property type="match status" value="1"/>
</dbReference>
<organism evidence="5 6">
    <name type="scientific">Streptomyces coelicoflavus</name>
    <dbReference type="NCBI Taxonomy" id="285562"/>
    <lineage>
        <taxon>Bacteria</taxon>
        <taxon>Bacillati</taxon>
        <taxon>Actinomycetota</taxon>
        <taxon>Actinomycetes</taxon>
        <taxon>Kitasatosporales</taxon>
        <taxon>Streptomycetaceae</taxon>
        <taxon>Streptomyces</taxon>
    </lineage>
</organism>
<proteinExistence type="inferred from homology"/>